<keyword evidence="1" id="KW-1133">Transmembrane helix</keyword>
<evidence type="ECO:0000313" key="2">
    <source>
        <dbReference type="EMBL" id="APW63821.1"/>
    </source>
</evidence>
<dbReference type="KEGG" id="pbor:BSF38_05398"/>
<evidence type="ECO:0000313" key="3">
    <source>
        <dbReference type="Proteomes" id="UP000186309"/>
    </source>
</evidence>
<sequence length="179" mass="19894">MSSVVTMRPAATLFHEEQYFDWRVYTLLGAGFLAAGLGLLWWTYRAEPAALMARAWNLEFALGIGAGLGLPLLLTVFVLHMTTEATPDVLTVWYGWVPIYRRSVTIADIRTCEVVEYRPIADHGGWGVRAGRDGERVLTARGDRGVRLVLTDGGRLLIGSQRADELAEVLTRSLRTDMD</sequence>
<keyword evidence="1" id="KW-0812">Transmembrane</keyword>
<gene>
    <name evidence="2" type="ORF">BSF38_05398</name>
</gene>
<proteinExistence type="predicted"/>
<protein>
    <recommendedName>
        <fullName evidence="4">DUF5673 domain-containing protein</fullName>
    </recommendedName>
</protein>
<organism evidence="2 3">
    <name type="scientific">Paludisphaera borealis</name>
    <dbReference type="NCBI Taxonomy" id="1387353"/>
    <lineage>
        <taxon>Bacteria</taxon>
        <taxon>Pseudomonadati</taxon>
        <taxon>Planctomycetota</taxon>
        <taxon>Planctomycetia</taxon>
        <taxon>Isosphaerales</taxon>
        <taxon>Isosphaeraceae</taxon>
        <taxon>Paludisphaera</taxon>
    </lineage>
</organism>
<name>A0A1U7CY27_9BACT</name>
<evidence type="ECO:0008006" key="4">
    <source>
        <dbReference type="Google" id="ProtNLM"/>
    </source>
</evidence>
<dbReference type="EMBL" id="CP019082">
    <property type="protein sequence ID" value="APW63821.1"/>
    <property type="molecule type" value="Genomic_DNA"/>
</dbReference>
<dbReference type="AlphaFoldDB" id="A0A1U7CY27"/>
<accession>A0A1U7CY27</accession>
<evidence type="ECO:0000256" key="1">
    <source>
        <dbReference type="SAM" id="Phobius"/>
    </source>
</evidence>
<keyword evidence="1" id="KW-0472">Membrane</keyword>
<feature type="transmembrane region" description="Helical" evidence="1">
    <location>
        <begin position="56"/>
        <end position="79"/>
    </location>
</feature>
<dbReference type="Proteomes" id="UP000186309">
    <property type="component" value="Chromosome"/>
</dbReference>
<dbReference type="STRING" id="1387353.BSF38_05398"/>
<reference evidence="3" key="1">
    <citation type="submission" date="2016-12" db="EMBL/GenBank/DDBJ databases">
        <title>Comparative genomics of four Isosphaeraceae planctomycetes: a common pool of plasmids and glycoside hydrolase genes.</title>
        <authorList>
            <person name="Ivanova A."/>
        </authorList>
    </citation>
    <scope>NUCLEOTIDE SEQUENCE [LARGE SCALE GENOMIC DNA]</scope>
    <source>
        <strain evidence="3">PX4</strain>
    </source>
</reference>
<feature type="transmembrane region" description="Helical" evidence="1">
    <location>
        <begin position="22"/>
        <end position="44"/>
    </location>
</feature>
<keyword evidence="3" id="KW-1185">Reference proteome</keyword>
<dbReference type="RefSeq" id="WP_237170632.1">
    <property type="nucleotide sequence ID" value="NZ_CP019082.1"/>
</dbReference>